<feature type="domain" description="DUF1980" evidence="2">
    <location>
        <begin position="12"/>
        <end position="101"/>
    </location>
</feature>
<keyword evidence="5" id="KW-1185">Reference proteome</keyword>
<proteinExistence type="predicted"/>
<dbReference type="PANTHER" id="PTHR40047:SF1">
    <property type="entry name" value="UPF0703 PROTEIN YCGQ"/>
    <property type="match status" value="1"/>
</dbReference>
<dbReference type="STRING" id="1121395.SAMN02745215_02027"/>
<keyword evidence="1" id="KW-1133">Transmembrane helix</keyword>
<dbReference type="Pfam" id="PF09323">
    <property type="entry name" value="DUF1980"/>
    <property type="match status" value="1"/>
</dbReference>
<keyword evidence="1" id="KW-0472">Membrane</keyword>
<dbReference type="InterPro" id="IPR015402">
    <property type="entry name" value="DUF1980"/>
</dbReference>
<evidence type="ECO:0000313" key="4">
    <source>
        <dbReference type="EMBL" id="SHN70069.1"/>
    </source>
</evidence>
<gene>
    <name evidence="4" type="ORF">SAMN02745215_02027</name>
</gene>
<dbReference type="NCBIfam" id="TIGR03943">
    <property type="entry name" value="TIGR03943 family putative permease subunit"/>
    <property type="match status" value="1"/>
</dbReference>
<protein>
    <submittedName>
        <fullName evidence="4">Putative membrane protein</fullName>
    </submittedName>
</protein>
<evidence type="ECO:0000256" key="1">
    <source>
        <dbReference type="SAM" id="Phobius"/>
    </source>
</evidence>
<dbReference type="RefSeq" id="WP_072772483.1">
    <property type="nucleotide sequence ID" value="NZ_FRDN01000006.1"/>
</dbReference>
<dbReference type="InterPro" id="IPR048447">
    <property type="entry name" value="DUF1980_C"/>
</dbReference>
<reference evidence="5" key="1">
    <citation type="submission" date="2016-12" db="EMBL/GenBank/DDBJ databases">
        <authorList>
            <person name="Varghese N."/>
            <person name="Submissions S."/>
        </authorList>
    </citation>
    <scope>NUCLEOTIDE SEQUENCE [LARGE SCALE GENOMIC DNA]</scope>
    <source>
        <strain evidence="5">DSM 11544</strain>
    </source>
</reference>
<evidence type="ECO:0000259" key="2">
    <source>
        <dbReference type="Pfam" id="PF09323"/>
    </source>
</evidence>
<dbReference type="PANTHER" id="PTHR40047">
    <property type="entry name" value="UPF0703 PROTEIN YCGQ"/>
    <property type="match status" value="1"/>
</dbReference>
<organism evidence="4 5">
    <name type="scientific">Desulfitobacterium chlororespirans DSM 11544</name>
    <dbReference type="NCBI Taxonomy" id="1121395"/>
    <lineage>
        <taxon>Bacteria</taxon>
        <taxon>Bacillati</taxon>
        <taxon>Bacillota</taxon>
        <taxon>Clostridia</taxon>
        <taxon>Eubacteriales</taxon>
        <taxon>Desulfitobacteriaceae</taxon>
        <taxon>Desulfitobacterium</taxon>
    </lineage>
</organism>
<feature type="transmembrane region" description="Helical" evidence="1">
    <location>
        <begin position="12"/>
        <end position="29"/>
    </location>
</feature>
<dbReference type="InterPro" id="IPR052955">
    <property type="entry name" value="UPF0703_membrane_permease"/>
</dbReference>
<dbReference type="InterPro" id="IPR048493">
    <property type="entry name" value="DUF1980_N"/>
</dbReference>
<name>A0A1M7TH29_9FIRM</name>
<evidence type="ECO:0000313" key="5">
    <source>
        <dbReference type="Proteomes" id="UP000184010"/>
    </source>
</evidence>
<accession>A0A1M7TH29</accession>
<dbReference type="Proteomes" id="UP000184010">
    <property type="component" value="Unassembled WGS sequence"/>
</dbReference>
<feature type="domain" description="DUF1980" evidence="3">
    <location>
        <begin position="169"/>
        <end position="303"/>
    </location>
</feature>
<dbReference type="EMBL" id="FRDN01000006">
    <property type="protein sequence ID" value="SHN70069.1"/>
    <property type="molecule type" value="Genomic_DNA"/>
</dbReference>
<keyword evidence="1" id="KW-0812">Transmembrane</keyword>
<sequence>MPAKAFNPQIFLEFLCYCAFGGLIFYLVSSEKYLTYVTPRLKPYLYFTSIVMGVWALTALGRLFRPQHKLRSAHCFVLVIPIVLLLLPHAPVSASNLSGNYIGGSAFFNRSGQSALGMLPKQAAVKDSAEEGTGSPGGLSITIEDASSPEDKVQAEIIQEPLGELPVGAYSSELPGLDMGNKKITVAHEDFSMWITEMYTNMKQYQGYTVVMTGFVFKDPEFLKEDEFVPARLMMSCCVGDLAPAGILCKYDQADQLQAESWVTVEGTLTQGQYEYDGVLSDEPQIRVTKITPAEAVEGYIYPY</sequence>
<dbReference type="AlphaFoldDB" id="A0A1M7TH29"/>
<dbReference type="Pfam" id="PF21537">
    <property type="entry name" value="DUF1980_C"/>
    <property type="match status" value="1"/>
</dbReference>
<feature type="transmembrane region" description="Helical" evidence="1">
    <location>
        <begin position="44"/>
        <end position="63"/>
    </location>
</feature>
<evidence type="ECO:0000259" key="3">
    <source>
        <dbReference type="Pfam" id="PF21537"/>
    </source>
</evidence>
<feature type="transmembrane region" description="Helical" evidence="1">
    <location>
        <begin position="75"/>
        <end position="92"/>
    </location>
</feature>